<evidence type="ECO:0008006" key="4">
    <source>
        <dbReference type="Google" id="ProtNLM"/>
    </source>
</evidence>
<dbReference type="OrthoDB" id="6623904at2759"/>
<dbReference type="SUPFAM" id="SSF56219">
    <property type="entry name" value="DNase I-like"/>
    <property type="match status" value="1"/>
</dbReference>
<evidence type="ECO:0000313" key="3">
    <source>
        <dbReference type="Proteomes" id="UP000478052"/>
    </source>
</evidence>
<dbReference type="InterPro" id="IPR027124">
    <property type="entry name" value="Swc5/CFDP1/2"/>
</dbReference>
<feature type="signal peptide" evidence="1">
    <location>
        <begin position="1"/>
        <end position="21"/>
    </location>
</feature>
<dbReference type="PANTHER" id="PTHR23227:SF67">
    <property type="entry name" value="CRANIOFACIAL DEVELOPMENT PROTEIN 2-LIKE"/>
    <property type="match status" value="1"/>
</dbReference>
<dbReference type="Proteomes" id="UP000478052">
    <property type="component" value="Unassembled WGS sequence"/>
</dbReference>
<reference evidence="2 3" key="1">
    <citation type="submission" date="2019-08" db="EMBL/GenBank/DDBJ databases">
        <title>Whole genome of Aphis craccivora.</title>
        <authorList>
            <person name="Voronova N.V."/>
            <person name="Shulinski R.S."/>
            <person name="Bandarenka Y.V."/>
            <person name="Zhorov D.G."/>
            <person name="Warner D."/>
        </authorList>
    </citation>
    <scope>NUCLEOTIDE SEQUENCE [LARGE SCALE GENOMIC DNA]</scope>
    <source>
        <strain evidence="2">180601</strain>
        <tissue evidence="2">Whole Body</tissue>
    </source>
</reference>
<dbReference type="PANTHER" id="PTHR23227">
    <property type="entry name" value="BUCENTAUR RELATED"/>
    <property type="match status" value="1"/>
</dbReference>
<dbReference type="Gene3D" id="3.60.10.10">
    <property type="entry name" value="Endonuclease/exonuclease/phosphatase"/>
    <property type="match status" value="1"/>
</dbReference>
<dbReference type="InterPro" id="IPR036691">
    <property type="entry name" value="Endo/exonu/phosph_ase_sf"/>
</dbReference>
<protein>
    <recommendedName>
        <fullName evidence="4">Craniofacial development protein 2-like</fullName>
    </recommendedName>
</protein>
<evidence type="ECO:0000256" key="1">
    <source>
        <dbReference type="SAM" id="SignalP"/>
    </source>
</evidence>
<evidence type="ECO:0000313" key="2">
    <source>
        <dbReference type="EMBL" id="KAF0766584.1"/>
    </source>
</evidence>
<comment type="caution">
    <text evidence="2">The sequence shown here is derived from an EMBL/GenBank/DDBJ whole genome shotgun (WGS) entry which is preliminary data.</text>
</comment>
<dbReference type="AlphaFoldDB" id="A0A6G0Z727"/>
<feature type="non-terminal residue" evidence="2">
    <location>
        <position position="192"/>
    </location>
</feature>
<keyword evidence="3" id="KW-1185">Reference proteome</keyword>
<organism evidence="2 3">
    <name type="scientific">Aphis craccivora</name>
    <name type="common">Cowpea aphid</name>
    <dbReference type="NCBI Taxonomy" id="307492"/>
    <lineage>
        <taxon>Eukaryota</taxon>
        <taxon>Metazoa</taxon>
        <taxon>Ecdysozoa</taxon>
        <taxon>Arthropoda</taxon>
        <taxon>Hexapoda</taxon>
        <taxon>Insecta</taxon>
        <taxon>Pterygota</taxon>
        <taxon>Neoptera</taxon>
        <taxon>Paraneoptera</taxon>
        <taxon>Hemiptera</taxon>
        <taxon>Sternorrhyncha</taxon>
        <taxon>Aphidomorpha</taxon>
        <taxon>Aphidoidea</taxon>
        <taxon>Aphididae</taxon>
        <taxon>Aphidini</taxon>
        <taxon>Aphis</taxon>
        <taxon>Aphis</taxon>
    </lineage>
</organism>
<name>A0A6G0Z727_APHCR</name>
<keyword evidence="1" id="KW-0732">Signal</keyword>
<dbReference type="EMBL" id="VUJU01001157">
    <property type="protein sequence ID" value="KAF0766584.1"/>
    <property type="molecule type" value="Genomic_DNA"/>
</dbReference>
<gene>
    <name evidence="2" type="ORF">FWK35_00023460</name>
</gene>
<proteinExistence type="predicted"/>
<sequence>MSVSLFFINLDILYEIMLCLCYIELKCKWHNLILINCYSPTEDKNEEIKNEFFDNLDMLYDSLPADKLKIVIGDFNAKIGKQTIYKPTIGSESLHEESNDNGYRLISFAAAKNMTINSTCFPHKNIHKQTWISPCGYVRNQIDHIIVDSRINSCIRDVRSMRGSSAMSDHFLVRAKINIRISTEWRKKQKHK</sequence>
<feature type="chain" id="PRO_5026217455" description="Craniofacial development protein 2-like" evidence="1">
    <location>
        <begin position="22"/>
        <end position="192"/>
    </location>
</feature>
<accession>A0A6G0Z727</accession>